<accession>A0A914P8D9</accession>
<evidence type="ECO:0000313" key="4">
    <source>
        <dbReference type="WBParaSite" id="PDA_v2.g11459.t1"/>
    </source>
</evidence>
<evidence type="ECO:0000256" key="1">
    <source>
        <dbReference type="SAM" id="MobiDB-lite"/>
    </source>
</evidence>
<evidence type="ECO:0000313" key="3">
    <source>
        <dbReference type="Proteomes" id="UP000887578"/>
    </source>
</evidence>
<protein>
    <submittedName>
        <fullName evidence="4">ATP synthase F0 subunit 8</fullName>
    </submittedName>
</protein>
<dbReference type="Proteomes" id="UP000887578">
    <property type="component" value="Unplaced"/>
</dbReference>
<feature type="compositionally biased region" description="Basic and acidic residues" evidence="1">
    <location>
        <begin position="63"/>
        <end position="74"/>
    </location>
</feature>
<organism evidence="3 4">
    <name type="scientific">Panagrolaimus davidi</name>
    <dbReference type="NCBI Taxonomy" id="227884"/>
    <lineage>
        <taxon>Eukaryota</taxon>
        <taxon>Metazoa</taxon>
        <taxon>Ecdysozoa</taxon>
        <taxon>Nematoda</taxon>
        <taxon>Chromadorea</taxon>
        <taxon>Rhabditida</taxon>
        <taxon>Tylenchina</taxon>
        <taxon>Panagrolaimomorpha</taxon>
        <taxon>Panagrolaimoidea</taxon>
        <taxon>Panagrolaimidae</taxon>
        <taxon>Panagrolaimus</taxon>
    </lineage>
</organism>
<keyword evidence="2" id="KW-0472">Membrane</keyword>
<feature type="transmembrane region" description="Helical" evidence="2">
    <location>
        <begin position="6"/>
        <end position="27"/>
    </location>
</feature>
<keyword evidence="2" id="KW-1133">Transmembrane helix</keyword>
<dbReference type="WBParaSite" id="PDA_v2.g11459.t1">
    <property type="protein sequence ID" value="PDA_v2.g11459.t1"/>
    <property type="gene ID" value="PDA_v2.g11459"/>
</dbReference>
<keyword evidence="2" id="KW-0812">Transmembrane</keyword>
<keyword evidence="3" id="KW-1185">Reference proteome</keyword>
<reference evidence="4" key="1">
    <citation type="submission" date="2022-11" db="UniProtKB">
        <authorList>
            <consortium name="WormBaseParasite"/>
        </authorList>
    </citation>
    <scope>IDENTIFICATION</scope>
</reference>
<feature type="region of interest" description="Disordered" evidence="1">
    <location>
        <begin position="63"/>
        <end position="83"/>
    </location>
</feature>
<dbReference type="AlphaFoldDB" id="A0A914P8D9"/>
<evidence type="ECO:0000256" key="2">
    <source>
        <dbReference type="SAM" id="Phobius"/>
    </source>
</evidence>
<sequence length="83" mass="9337">MSFLLFDMYDLIVVAIIGAVGIYFFFFKSAASSTVESSSNVVSIATTTTGPRTEKSFYLRMKNENRQDRDDDPSRQSPAFCFV</sequence>
<name>A0A914P8D9_9BILA</name>
<proteinExistence type="predicted"/>